<evidence type="ECO:0000313" key="5">
    <source>
        <dbReference type="Proteomes" id="UP000429607"/>
    </source>
</evidence>
<dbReference type="GO" id="GO:0003676">
    <property type="term" value="F:nucleic acid binding"/>
    <property type="evidence" value="ECO:0007669"/>
    <property type="project" value="InterPro"/>
</dbReference>
<keyword evidence="6" id="KW-1185">Reference proteome</keyword>
<reference evidence="4 6" key="1">
    <citation type="submission" date="2018-08" db="EMBL/GenBank/DDBJ databases">
        <title>Genomic investigation of the strawberry pathogen Phytophthora fragariae indicates pathogenicity is determined by transcriptional variation in three key races.</title>
        <authorList>
            <person name="Adams T.M."/>
            <person name="Armitage A.D."/>
            <person name="Sobczyk M.K."/>
            <person name="Bates H.J."/>
            <person name="Dunwell J.M."/>
            <person name="Nellist C.F."/>
            <person name="Harrison R.J."/>
        </authorList>
    </citation>
    <scope>NUCLEOTIDE SEQUENCE [LARGE SCALE GENOMIC DNA]</scope>
    <source>
        <strain evidence="3 5">SCRP249</strain>
        <strain evidence="2 7">SCRP324</strain>
        <strain evidence="4 6">SCRP333</strain>
    </source>
</reference>
<dbReference type="EMBL" id="QXFV01002077">
    <property type="protein sequence ID" value="KAE8993238.1"/>
    <property type="molecule type" value="Genomic_DNA"/>
</dbReference>
<comment type="caution">
    <text evidence="4">The sequence shown here is derived from an EMBL/GenBank/DDBJ whole genome shotgun (WGS) entry which is preliminary data.</text>
</comment>
<evidence type="ECO:0008006" key="8">
    <source>
        <dbReference type="Google" id="ProtNLM"/>
    </source>
</evidence>
<keyword evidence="1" id="KW-0175">Coiled coil</keyword>
<name>A0A6A4D741_9STRA</name>
<protein>
    <recommendedName>
        <fullName evidence="8">Tc1-like transposase DDE domain-containing protein</fullName>
    </recommendedName>
</protein>
<accession>A0A6A4D741</accession>
<evidence type="ECO:0000256" key="1">
    <source>
        <dbReference type="SAM" id="Coils"/>
    </source>
</evidence>
<dbReference type="AlphaFoldDB" id="A0A6A4D741"/>
<dbReference type="InterPro" id="IPR036397">
    <property type="entry name" value="RNaseH_sf"/>
</dbReference>
<sequence>MFYTPPYHPELQPIEVIWGVVKNRIASAPAKSMADLDAKLGASLKKVSSRTWIGAYRKVQKQEMVKVREDQEKRRAVAEVEARAAQDAIREEEEQHEYIFQR</sequence>
<evidence type="ECO:0000313" key="4">
    <source>
        <dbReference type="EMBL" id="KAE9303141.1"/>
    </source>
</evidence>
<evidence type="ECO:0000313" key="2">
    <source>
        <dbReference type="EMBL" id="KAE8988978.1"/>
    </source>
</evidence>
<dbReference type="EMBL" id="QXFU01002203">
    <property type="protein sequence ID" value="KAE8988978.1"/>
    <property type="molecule type" value="Genomic_DNA"/>
</dbReference>
<organism evidence="4 6">
    <name type="scientific">Phytophthora rubi</name>
    <dbReference type="NCBI Taxonomy" id="129364"/>
    <lineage>
        <taxon>Eukaryota</taxon>
        <taxon>Sar</taxon>
        <taxon>Stramenopiles</taxon>
        <taxon>Oomycota</taxon>
        <taxon>Peronosporomycetes</taxon>
        <taxon>Peronosporales</taxon>
        <taxon>Peronosporaceae</taxon>
        <taxon>Phytophthora</taxon>
    </lineage>
</organism>
<evidence type="ECO:0000313" key="3">
    <source>
        <dbReference type="EMBL" id="KAE8993238.1"/>
    </source>
</evidence>
<feature type="coiled-coil region" evidence="1">
    <location>
        <begin position="68"/>
        <end position="95"/>
    </location>
</feature>
<dbReference type="EMBL" id="QXFT01002145">
    <property type="protein sequence ID" value="KAE9303141.1"/>
    <property type="molecule type" value="Genomic_DNA"/>
</dbReference>
<proteinExistence type="predicted"/>
<dbReference type="Proteomes" id="UP000429607">
    <property type="component" value="Unassembled WGS sequence"/>
</dbReference>
<gene>
    <name evidence="3" type="ORF">PR001_g20721</name>
    <name evidence="2" type="ORF">PR002_g21591</name>
    <name evidence="4" type="ORF">PR003_g22087</name>
</gene>
<dbReference type="Proteomes" id="UP000434957">
    <property type="component" value="Unassembled WGS sequence"/>
</dbReference>
<dbReference type="Gene3D" id="3.30.420.10">
    <property type="entry name" value="Ribonuclease H-like superfamily/Ribonuclease H"/>
    <property type="match status" value="1"/>
</dbReference>
<dbReference type="Proteomes" id="UP000435112">
    <property type="component" value="Unassembled WGS sequence"/>
</dbReference>
<dbReference type="OrthoDB" id="110732at2759"/>
<evidence type="ECO:0000313" key="7">
    <source>
        <dbReference type="Proteomes" id="UP000435112"/>
    </source>
</evidence>
<evidence type="ECO:0000313" key="6">
    <source>
        <dbReference type="Proteomes" id="UP000434957"/>
    </source>
</evidence>